<dbReference type="EMBL" id="FNYV01000004">
    <property type="protein sequence ID" value="SEJ35074.1"/>
    <property type="molecule type" value="Genomic_DNA"/>
</dbReference>
<dbReference type="RefSeq" id="WP_092379388.1">
    <property type="nucleotide sequence ID" value="NZ_BOPI01000062.1"/>
</dbReference>
<dbReference type="Gene3D" id="2.30.320.10">
    <property type="entry name" value="YwqG-like"/>
    <property type="match status" value="1"/>
</dbReference>
<dbReference type="InterPro" id="IPR035948">
    <property type="entry name" value="YwqG-like_sf"/>
</dbReference>
<dbReference type="AlphaFoldDB" id="A0A1H6Y5A9"/>
<keyword evidence="2" id="KW-1185">Reference proteome</keyword>
<evidence type="ECO:0000313" key="1">
    <source>
        <dbReference type="EMBL" id="SEJ35074.1"/>
    </source>
</evidence>
<proteinExistence type="predicted"/>
<dbReference type="STRING" id="1144548.SAMN05443287_1048"/>
<accession>A0A1H6Y5A9</accession>
<evidence type="ECO:0000313" key="2">
    <source>
        <dbReference type="Proteomes" id="UP000198707"/>
    </source>
</evidence>
<name>A0A1H6Y5A9_9ACTN</name>
<dbReference type="SUPFAM" id="SSF103032">
    <property type="entry name" value="Hypothetical protein YwqG"/>
    <property type="match status" value="1"/>
</dbReference>
<protein>
    <recommendedName>
        <fullName evidence="3">DUF1963 domain-containing protein</fullName>
    </recommendedName>
</protein>
<dbReference type="Proteomes" id="UP000198707">
    <property type="component" value="Unassembled WGS sequence"/>
</dbReference>
<evidence type="ECO:0008006" key="3">
    <source>
        <dbReference type="Google" id="ProtNLM"/>
    </source>
</evidence>
<dbReference type="OrthoDB" id="253985at2"/>
<sequence>MRRPVRFEPSSEATGMPVTKLGGQPVWLQTPQWPVSRSLGEPMTFIGQFRLDGDGGGRLAYLFMTDGEEYVDATWEPEGGENAVVIQPDGSVPAFIAVRDLGEGPSWPMKDHLPVHQQVHGDEEAWEFLGGEPLWLQGEETPGPGWQLIGQLTDRLGHNFGDAGIGYIFVSPDGAEGRFLWQCG</sequence>
<organism evidence="1 2">
    <name type="scientific">Micromonospora phaseoli</name>
    <dbReference type="NCBI Taxonomy" id="1144548"/>
    <lineage>
        <taxon>Bacteria</taxon>
        <taxon>Bacillati</taxon>
        <taxon>Actinomycetota</taxon>
        <taxon>Actinomycetes</taxon>
        <taxon>Micromonosporales</taxon>
        <taxon>Micromonosporaceae</taxon>
        <taxon>Micromonospora</taxon>
    </lineage>
</organism>
<gene>
    <name evidence="1" type="ORF">SAMN05443287_1048</name>
</gene>
<reference evidence="2" key="1">
    <citation type="submission" date="2016-10" db="EMBL/GenBank/DDBJ databases">
        <authorList>
            <person name="Varghese N."/>
            <person name="Submissions S."/>
        </authorList>
    </citation>
    <scope>NUCLEOTIDE SEQUENCE [LARGE SCALE GENOMIC DNA]</scope>
    <source>
        <strain evidence="2">CGMCC 4.7038</strain>
    </source>
</reference>